<dbReference type="InterPro" id="IPR036737">
    <property type="entry name" value="OmpA-like_sf"/>
</dbReference>
<dbReference type="InterPro" id="IPR006665">
    <property type="entry name" value="OmpA-like"/>
</dbReference>
<accession>A0A2W5F6K5</accession>
<reference evidence="8 9" key="1">
    <citation type="submission" date="2017-11" db="EMBL/GenBank/DDBJ databases">
        <title>Infants hospitalized years apart are colonized by the same room-sourced microbial strains.</title>
        <authorList>
            <person name="Brooks B."/>
            <person name="Olm M.R."/>
            <person name="Firek B.A."/>
            <person name="Baker R."/>
            <person name="Thomas B.C."/>
            <person name="Morowitz M.J."/>
            <person name="Banfield J.F."/>
        </authorList>
    </citation>
    <scope>NUCLEOTIDE SEQUENCE [LARGE SCALE GENOMIC DNA]</scope>
    <source>
        <strain evidence="8">S2_009_000_R2_76</strain>
    </source>
</reference>
<dbReference type="SUPFAM" id="SSF103088">
    <property type="entry name" value="OmpA-like"/>
    <property type="match status" value="1"/>
</dbReference>
<feature type="domain" description="OmpA-like" evidence="7">
    <location>
        <begin position="237"/>
        <end position="351"/>
    </location>
</feature>
<evidence type="ECO:0000313" key="9">
    <source>
        <dbReference type="Proteomes" id="UP000249645"/>
    </source>
</evidence>
<dbReference type="PANTHER" id="PTHR30329">
    <property type="entry name" value="STATOR ELEMENT OF FLAGELLAR MOTOR COMPLEX"/>
    <property type="match status" value="1"/>
</dbReference>
<dbReference type="Pfam" id="PF00691">
    <property type="entry name" value="OmpA"/>
    <property type="match status" value="1"/>
</dbReference>
<evidence type="ECO:0000256" key="5">
    <source>
        <dbReference type="SAM" id="MobiDB-lite"/>
    </source>
</evidence>
<evidence type="ECO:0000256" key="1">
    <source>
        <dbReference type="ARBA" id="ARBA00004442"/>
    </source>
</evidence>
<feature type="compositionally biased region" description="Low complexity" evidence="5">
    <location>
        <begin position="31"/>
        <end position="49"/>
    </location>
</feature>
<dbReference type="EMBL" id="QFOI01000044">
    <property type="protein sequence ID" value="PZP51048.1"/>
    <property type="molecule type" value="Genomic_DNA"/>
</dbReference>
<dbReference type="PROSITE" id="PS51123">
    <property type="entry name" value="OMPA_2"/>
    <property type="match status" value="1"/>
</dbReference>
<dbReference type="PANTHER" id="PTHR30329:SF21">
    <property type="entry name" value="LIPOPROTEIN YIAD-RELATED"/>
    <property type="match status" value="1"/>
</dbReference>
<keyword evidence="6" id="KW-0732">Signal</keyword>
<feature type="region of interest" description="Disordered" evidence="5">
    <location>
        <begin position="28"/>
        <end position="52"/>
    </location>
</feature>
<evidence type="ECO:0000313" key="8">
    <source>
        <dbReference type="EMBL" id="PZP51048.1"/>
    </source>
</evidence>
<evidence type="ECO:0000259" key="7">
    <source>
        <dbReference type="PROSITE" id="PS51123"/>
    </source>
</evidence>
<evidence type="ECO:0000256" key="3">
    <source>
        <dbReference type="ARBA" id="ARBA00023237"/>
    </source>
</evidence>
<dbReference type="PRINTS" id="PR01021">
    <property type="entry name" value="OMPADOMAIN"/>
</dbReference>
<keyword evidence="2 4" id="KW-0472">Membrane</keyword>
<dbReference type="InterPro" id="IPR006664">
    <property type="entry name" value="OMP_bac"/>
</dbReference>
<protein>
    <submittedName>
        <fullName evidence="8">OmpA family protein</fullName>
    </submittedName>
</protein>
<sequence length="351" mass="38543">MKKGNVLCALSIAALLAFSCKNKPKVEEAATDTTTQTPTTATSTETPADNMTTSAAPATLDLNAIPVTDKLTGTFPYFKLPPGYHFTDPHSSSGGGKNKDYDKEYFINHGSYVPQEGKTFKAEIEHDEGKEFSKLELQRSFDDFIKSLNGVNINNGEKISSEEKARLEKADPNAYNDGYTYSCNNWDDIHTYVLRAKDKTVFVQVNYGGSEGYITILETKPFENKMSQTSAAVIQQEIDQNGKAVLHINFDVDKATLLPDGEKAVKEIQQVLNNNAQLKLSIQGHTDDTGNKVHNKQLSLDRANTVKNTLVSAGISGNRLTANGFGAERPIAANDTEENKAKNRRVELVKI</sequence>
<dbReference type="Gene3D" id="3.30.1330.60">
    <property type="entry name" value="OmpA-like domain"/>
    <property type="match status" value="1"/>
</dbReference>
<dbReference type="PROSITE" id="PS51257">
    <property type="entry name" value="PROKAR_LIPOPROTEIN"/>
    <property type="match status" value="1"/>
</dbReference>
<feature type="chain" id="PRO_5016087320" evidence="6">
    <location>
        <begin position="20"/>
        <end position="351"/>
    </location>
</feature>
<dbReference type="InterPro" id="IPR050330">
    <property type="entry name" value="Bact_OuterMem_StrucFunc"/>
</dbReference>
<dbReference type="CDD" id="cd07185">
    <property type="entry name" value="OmpA_C-like"/>
    <property type="match status" value="1"/>
</dbReference>
<dbReference type="Proteomes" id="UP000249645">
    <property type="component" value="Unassembled WGS sequence"/>
</dbReference>
<name>A0A2W5F6K5_9SPHI</name>
<proteinExistence type="predicted"/>
<organism evidence="8 9">
    <name type="scientific">Pseudopedobacter saltans</name>
    <dbReference type="NCBI Taxonomy" id="151895"/>
    <lineage>
        <taxon>Bacteria</taxon>
        <taxon>Pseudomonadati</taxon>
        <taxon>Bacteroidota</taxon>
        <taxon>Sphingobacteriia</taxon>
        <taxon>Sphingobacteriales</taxon>
        <taxon>Sphingobacteriaceae</taxon>
        <taxon>Pseudopedobacter</taxon>
    </lineage>
</organism>
<dbReference type="GO" id="GO:0009279">
    <property type="term" value="C:cell outer membrane"/>
    <property type="evidence" value="ECO:0007669"/>
    <property type="project" value="UniProtKB-SubCell"/>
</dbReference>
<comment type="subcellular location">
    <subcellularLocation>
        <location evidence="1">Cell outer membrane</location>
    </subcellularLocation>
</comment>
<gene>
    <name evidence="8" type="ORF">DI598_04145</name>
</gene>
<keyword evidence="3" id="KW-0998">Cell outer membrane</keyword>
<comment type="caution">
    <text evidence="8">The sequence shown here is derived from an EMBL/GenBank/DDBJ whole genome shotgun (WGS) entry which is preliminary data.</text>
</comment>
<evidence type="ECO:0000256" key="2">
    <source>
        <dbReference type="ARBA" id="ARBA00023136"/>
    </source>
</evidence>
<evidence type="ECO:0000256" key="6">
    <source>
        <dbReference type="SAM" id="SignalP"/>
    </source>
</evidence>
<feature type="signal peptide" evidence="6">
    <location>
        <begin position="1"/>
        <end position="19"/>
    </location>
</feature>
<evidence type="ECO:0000256" key="4">
    <source>
        <dbReference type="PROSITE-ProRule" id="PRU00473"/>
    </source>
</evidence>
<dbReference type="AlphaFoldDB" id="A0A2W5F6K5"/>